<dbReference type="Pfam" id="PF14559">
    <property type="entry name" value="TPR_19"/>
    <property type="match status" value="1"/>
</dbReference>
<evidence type="ECO:0000256" key="6">
    <source>
        <dbReference type="ARBA" id="ARBA00023049"/>
    </source>
</evidence>
<evidence type="ECO:0000313" key="8">
    <source>
        <dbReference type="EMBL" id="MFC4296985.1"/>
    </source>
</evidence>
<keyword evidence="4 8" id="KW-0378">Hydrolase</keyword>
<dbReference type="Gene3D" id="3.30.2010.10">
    <property type="entry name" value="Metalloproteases ('zincins'), catalytic domain"/>
    <property type="match status" value="1"/>
</dbReference>
<dbReference type="Pfam" id="PF01435">
    <property type="entry name" value="Peptidase_M48"/>
    <property type="match status" value="1"/>
</dbReference>
<name>A0ABV8RU89_9BURK</name>
<dbReference type="InterPro" id="IPR051156">
    <property type="entry name" value="Mito/Outer_Membr_Metalloprot"/>
</dbReference>
<evidence type="ECO:0000313" key="9">
    <source>
        <dbReference type="Proteomes" id="UP001595756"/>
    </source>
</evidence>
<proteinExistence type="predicted"/>
<accession>A0ABV8RU89</accession>
<reference evidence="9" key="1">
    <citation type="journal article" date="2019" name="Int. J. Syst. Evol. Microbiol.">
        <title>The Global Catalogue of Microorganisms (GCM) 10K type strain sequencing project: providing services to taxonomists for standard genome sequencing and annotation.</title>
        <authorList>
            <consortium name="The Broad Institute Genomics Platform"/>
            <consortium name="The Broad Institute Genome Sequencing Center for Infectious Disease"/>
            <person name="Wu L."/>
            <person name="Ma J."/>
        </authorList>
    </citation>
    <scope>NUCLEOTIDE SEQUENCE [LARGE SCALE GENOMIC DNA]</scope>
    <source>
        <strain evidence="9">CGMCC 1.19029</strain>
    </source>
</reference>
<dbReference type="EC" id="3.4.24.-" evidence="8"/>
<dbReference type="SUPFAM" id="SSF48452">
    <property type="entry name" value="TPR-like"/>
    <property type="match status" value="1"/>
</dbReference>
<keyword evidence="6 8" id="KW-0482">Metalloprotease</keyword>
<dbReference type="Gene3D" id="1.25.40.10">
    <property type="entry name" value="Tetratricopeptide repeat domain"/>
    <property type="match status" value="1"/>
</dbReference>
<dbReference type="InterPro" id="IPR011990">
    <property type="entry name" value="TPR-like_helical_dom_sf"/>
</dbReference>
<dbReference type="GO" id="GO:0008237">
    <property type="term" value="F:metallopeptidase activity"/>
    <property type="evidence" value="ECO:0007669"/>
    <property type="project" value="UniProtKB-KW"/>
</dbReference>
<keyword evidence="9" id="KW-1185">Reference proteome</keyword>
<dbReference type="RefSeq" id="WP_376811552.1">
    <property type="nucleotide sequence ID" value="NZ_JBHSDY010000002.1"/>
</dbReference>
<dbReference type="PANTHER" id="PTHR22726:SF1">
    <property type="entry name" value="METALLOENDOPEPTIDASE OMA1, MITOCHONDRIAL"/>
    <property type="match status" value="1"/>
</dbReference>
<sequence length="492" mass="52473">MKTWMRRAGAGLSLAGALAVGVPPAWGQPMGLPSMGAASSAELSPAVERTLGQAIMEQGRQDPTYIGDLDVNQYLTALGRRLAAHAPQALAQDITVFAVRDSSINAFALPGGYIGVNTGLVVGAQSESELAGVLAHEIGHVMQRHIARGIAQQSQGTGIMVASLIGALLAALAGQGDLAMGVATFGQAAAIDRQLGFSRGAEQEADRAGLQMMRQAGFDPQGMLDMFRRLMNASRLNEGTGGGYASTHPLSIQRLSDLENRIEGHPAAAVKPDPEFWFVRARLALIQARDHADQQRLQQTLSSEARDLQGPRQAAALFGLATLDKAAGNPAGARARLEQAQAVQAAPQLDMLAIQLAASPAAAVEASAAAWKRWPHSQGVADGRARALQKAGQDEAAAAFLQTVVKQWPDTPEFQKLLANSLQRLGREVEAHEAMASYFEQTGALPTAVEHLQQARSLSKDFYVQSRLDMRIRALRERLDNQRALLEPFKKS</sequence>
<comment type="cofactor">
    <cofactor evidence="1">
        <name>Zn(2+)</name>
        <dbReference type="ChEBI" id="CHEBI:29105"/>
    </cofactor>
</comment>
<evidence type="ECO:0000256" key="2">
    <source>
        <dbReference type="ARBA" id="ARBA00022670"/>
    </source>
</evidence>
<comment type="caution">
    <text evidence="8">The sequence shown here is derived from an EMBL/GenBank/DDBJ whole genome shotgun (WGS) entry which is preliminary data.</text>
</comment>
<evidence type="ECO:0000256" key="1">
    <source>
        <dbReference type="ARBA" id="ARBA00001947"/>
    </source>
</evidence>
<keyword evidence="2" id="KW-0645">Protease</keyword>
<evidence type="ECO:0000256" key="3">
    <source>
        <dbReference type="ARBA" id="ARBA00022723"/>
    </source>
</evidence>
<evidence type="ECO:0000259" key="7">
    <source>
        <dbReference type="Pfam" id="PF01435"/>
    </source>
</evidence>
<evidence type="ECO:0000256" key="5">
    <source>
        <dbReference type="ARBA" id="ARBA00022833"/>
    </source>
</evidence>
<evidence type="ECO:0000256" key="4">
    <source>
        <dbReference type="ARBA" id="ARBA00022801"/>
    </source>
</evidence>
<dbReference type="InterPro" id="IPR001915">
    <property type="entry name" value="Peptidase_M48"/>
</dbReference>
<keyword evidence="3" id="KW-0479">Metal-binding</keyword>
<keyword evidence="5" id="KW-0862">Zinc</keyword>
<dbReference type="Proteomes" id="UP001595756">
    <property type="component" value="Unassembled WGS sequence"/>
</dbReference>
<gene>
    <name evidence="8" type="ORF">ACFO0J_02890</name>
</gene>
<protein>
    <submittedName>
        <fullName evidence="8">M48 family metalloprotease</fullName>
        <ecNumber evidence="8">3.4.24.-</ecNumber>
    </submittedName>
</protein>
<feature type="domain" description="Peptidase M48" evidence="7">
    <location>
        <begin position="72"/>
        <end position="261"/>
    </location>
</feature>
<dbReference type="PANTHER" id="PTHR22726">
    <property type="entry name" value="METALLOENDOPEPTIDASE OMA1"/>
    <property type="match status" value="1"/>
</dbReference>
<organism evidence="8 9">
    <name type="scientific">Castellaniella hirudinis</name>
    <dbReference type="NCBI Taxonomy" id="1144617"/>
    <lineage>
        <taxon>Bacteria</taxon>
        <taxon>Pseudomonadati</taxon>
        <taxon>Pseudomonadota</taxon>
        <taxon>Betaproteobacteria</taxon>
        <taxon>Burkholderiales</taxon>
        <taxon>Alcaligenaceae</taxon>
        <taxon>Castellaniella</taxon>
    </lineage>
</organism>
<dbReference type="EMBL" id="JBHSDY010000002">
    <property type="protein sequence ID" value="MFC4296985.1"/>
    <property type="molecule type" value="Genomic_DNA"/>
</dbReference>